<feature type="compositionally biased region" description="Gly residues" evidence="1">
    <location>
        <begin position="1"/>
        <end position="10"/>
    </location>
</feature>
<evidence type="ECO:0000313" key="3">
    <source>
        <dbReference type="Proteomes" id="UP001162060"/>
    </source>
</evidence>
<proteinExistence type="predicted"/>
<evidence type="ECO:0000313" key="2">
    <source>
        <dbReference type="EMBL" id="CAK7931914.1"/>
    </source>
</evidence>
<name>A0AAV1UBE0_9STRA</name>
<feature type="region of interest" description="Disordered" evidence="1">
    <location>
        <begin position="1"/>
        <end position="43"/>
    </location>
</feature>
<comment type="caution">
    <text evidence="2">The sequence shown here is derived from an EMBL/GenBank/DDBJ whole genome shotgun (WGS) entry which is preliminary data.</text>
</comment>
<organism evidence="2 3">
    <name type="scientific">Peronospora matthiolae</name>
    <dbReference type="NCBI Taxonomy" id="2874970"/>
    <lineage>
        <taxon>Eukaryota</taxon>
        <taxon>Sar</taxon>
        <taxon>Stramenopiles</taxon>
        <taxon>Oomycota</taxon>
        <taxon>Peronosporomycetes</taxon>
        <taxon>Peronosporales</taxon>
        <taxon>Peronosporaceae</taxon>
        <taxon>Peronospora</taxon>
    </lineage>
</organism>
<gene>
    <name evidence="2" type="ORF">PM001_LOCUS17064</name>
</gene>
<evidence type="ECO:0000256" key="1">
    <source>
        <dbReference type="SAM" id="MobiDB-lite"/>
    </source>
</evidence>
<dbReference type="Proteomes" id="UP001162060">
    <property type="component" value="Unassembled WGS sequence"/>
</dbReference>
<accession>A0AAV1UBE0</accession>
<sequence length="43" mass="4426">MILGSTGHGTRGATKRAQAAVSQVNPEAGEDVVSAAFERDPQD</sequence>
<dbReference type="EMBL" id="CAKLBY020000187">
    <property type="protein sequence ID" value="CAK7931914.1"/>
    <property type="molecule type" value="Genomic_DNA"/>
</dbReference>
<dbReference type="AlphaFoldDB" id="A0AAV1UBE0"/>
<protein>
    <submittedName>
        <fullName evidence="2">Uncharacterized protein</fullName>
    </submittedName>
</protein>
<reference evidence="2" key="1">
    <citation type="submission" date="2024-01" db="EMBL/GenBank/DDBJ databases">
        <authorList>
            <person name="Webb A."/>
        </authorList>
    </citation>
    <scope>NUCLEOTIDE SEQUENCE</scope>
    <source>
        <strain evidence="2">Pm1</strain>
    </source>
</reference>